<keyword evidence="2" id="KW-0677">Repeat</keyword>
<dbReference type="SMART" id="SM00225">
    <property type="entry name" value="BTB"/>
    <property type="match status" value="1"/>
</dbReference>
<keyword evidence="5" id="KW-1185">Reference proteome</keyword>
<dbReference type="SMART" id="SM00875">
    <property type="entry name" value="BACK"/>
    <property type="match status" value="1"/>
</dbReference>
<sequence>MEDEDIVLVIDDNQIKSKKGTLMEHSDYFKVMFESDFIEKHQALINLQDVNFKSLTIILTLITDEERIVEDEDLLPILQTACMLQFNRIRVVCIERITTILSIKNCFKVWHVAESLDLKPLYLKAKLLSLTEFNQIKDTDYILNLNLKQLRDYFGNIYLCVKNEIDVFTICMKWWYENSSNETSIINQYDKDKLFYYILTLIDFNGLSNKDIKEIMMYPDINTNDEITRVLNNILKIRCCDFNNDKSTLLKEFALLNCRQRIKNNFPCVLIDTGAVPVSCESEQCLDSAVTEQKAQTNKDVLLYDTINSNFVKILSVPHEKHENLVGFHILGYKELVFLFGGEYHWGRGNWNSNFWVYDTIREKWERLTKMPYGRRNFESCIVGNMICIIGGTGNFRVLQDNMFWYNYKLNEWSQLISLPCSGLHIKCCEYQSQLLLLNIDMKCGYLYNPSTNTWIKLKIDMTETIEKCFLDKFLIFSYEDFICIKGSSFIRLKINDDKLEEISATFLNSNSSFIESVISGNYVYSICKKSADVTSTDVFERYSILNNTSDVIMESDIEDGDIKLCDELYRFNKYTKLFSLSHYSMVEENTYLNDFSL</sequence>
<dbReference type="Proteomes" id="UP001458880">
    <property type="component" value="Unassembled WGS sequence"/>
</dbReference>
<organism evidence="4 5">
    <name type="scientific">Popillia japonica</name>
    <name type="common">Japanese beetle</name>
    <dbReference type="NCBI Taxonomy" id="7064"/>
    <lineage>
        <taxon>Eukaryota</taxon>
        <taxon>Metazoa</taxon>
        <taxon>Ecdysozoa</taxon>
        <taxon>Arthropoda</taxon>
        <taxon>Hexapoda</taxon>
        <taxon>Insecta</taxon>
        <taxon>Pterygota</taxon>
        <taxon>Neoptera</taxon>
        <taxon>Endopterygota</taxon>
        <taxon>Coleoptera</taxon>
        <taxon>Polyphaga</taxon>
        <taxon>Scarabaeiformia</taxon>
        <taxon>Scarabaeidae</taxon>
        <taxon>Rutelinae</taxon>
        <taxon>Popillia</taxon>
    </lineage>
</organism>
<dbReference type="Pfam" id="PF00651">
    <property type="entry name" value="BTB"/>
    <property type="match status" value="1"/>
</dbReference>
<reference evidence="4 5" key="1">
    <citation type="journal article" date="2024" name="BMC Genomics">
        <title>De novo assembly and annotation of Popillia japonica's genome with initial clues to its potential as an invasive pest.</title>
        <authorList>
            <person name="Cucini C."/>
            <person name="Boschi S."/>
            <person name="Funari R."/>
            <person name="Cardaioli E."/>
            <person name="Iannotti N."/>
            <person name="Marturano G."/>
            <person name="Paoli F."/>
            <person name="Bruttini M."/>
            <person name="Carapelli A."/>
            <person name="Frati F."/>
            <person name="Nardi F."/>
        </authorList>
    </citation>
    <scope>NUCLEOTIDE SEQUENCE [LARGE SCALE GENOMIC DNA]</scope>
    <source>
        <strain evidence="4">DMR45628</strain>
    </source>
</reference>
<evidence type="ECO:0000256" key="1">
    <source>
        <dbReference type="ARBA" id="ARBA00022441"/>
    </source>
</evidence>
<evidence type="ECO:0000313" key="5">
    <source>
        <dbReference type="Proteomes" id="UP001458880"/>
    </source>
</evidence>
<dbReference type="SUPFAM" id="SSF54695">
    <property type="entry name" value="POZ domain"/>
    <property type="match status" value="1"/>
</dbReference>
<dbReference type="SUPFAM" id="SSF117281">
    <property type="entry name" value="Kelch motif"/>
    <property type="match status" value="1"/>
</dbReference>
<dbReference type="Pfam" id="PF07707">
    <property type="entry name" value="BACK"/>
    <property type="match status" value="1"/>
</dbReference>
<evidence type="ECO:0000256" key="2">
    <source>
        <dbReference type="ARBA" id="ARBA00022737"/>
    </source>
</evidence>
<dbReference type="InterPro" id="IPR011333">
    <property type="entry name" value="SKP1/BTB/POZ_sf"/>
</dbReference>
<dbReference type="PROSITE" id="PS50097">
    <property type="entry name" value="BTB"/>
    <property type="match status" value="1"/>
</dbReference>
<dbReference type="GO" id="GO:0003779">
    <property type="term" value="F:actin binding"/>
    <property type="evidence" value="ECO:0007669"/>
    <property type="project" value="UniProtKB-KW"/>
</dbReference>
<dbReference type="AlphaFoldDB" id="A0AAW1LCY0"/>
<dbReference type="EMBL" id="JASPKY010000136">
    <property type="protein sequence ID" value="KAK9731232.1"/>
    <property type="molecule type" value="Genomic_DNA"/>
</dbReference>
<comment type="caution">
    <text evidence="4">The sequence shown here is derived from an EMBL/GenBank/DDBJ whole genome shotgun (WGS) entry which is preliminary data.</text>
</comment>
<dbReference type="InterPro" id="IPR006652">
    <property type="entry name" value="Kelch_1"/>
</dbReference>
<dbReference type="Gene3D" id="1.25.40.420">
    <property type="match status" value="1"/>
</dbReference>
<dbReference type="SMART" id="SM00612">
    <property type="entry name" value="Kelch"/>
    <property type="match status" value="2"/>
</dbReference>
<evidence type="ECO:0000313" key="4">
    <source>
        <dbReference type="EMBL" id="KAK9731232.1"/>
    </source>
</evidence>
<dbReference type="PANTHER" id="PTHR45632:SF3">
    <property type="entry name" value="KELCH-LIKE PROTEIN 32"/>
    <property type="match status" value="1"/>
</dbReference>
<dbReference type="PANTHER" id="PTHR45632">
    <property type="entry name" value="LD33804P"/>
    <property type="match status" value="1"/>
</dbReference>
<accession>A0AAW1LCY0</accession>
<keyword evidence="1" id="KW-0880">Kelch repeat</keyword>
<dbReference type="Gene3D" id="2.120.10.80">
    <property type="entry name" value="Kelch-type beta propeller"/>
    <property type="match status" value="1"/>
</dbReference>
<protein>
    <submittedName>
        <fullName evidence="4">BTB And C-terminal Kelch</fullName>
    </submittedName>
</protein>
<name>A0AAW1LCY0_POPJA</name>
<evidence type="ECO:0000259" key="3">
    <source>
        <dbReference type="PROSITE" id="PS50097"/>
    </source>
</evidence>
<dbReference type="InterPro" id="IPR000210">
    <property type="entry name" value="BTB/POZ_dom"/>
</dbReference>
<dbReference type="InterPro" id="IPR015915">
    <property type="entry name" value="Kelch-typ_b-propeller"/>
</dbReference>
<dbReference type="Gene3D" id="3.30.710.10">
    <property type="entry name" value="Potassium Channel Kv1.1, Chain A"/>
    <property type="match status" value="1"/>
</dbReference>
<gene>
    <name evidence="4" type="ORF">QE152_g13832</name>
</gene>
<dbReference type="Pfam" id="PF01344">
    <property type="entry name" value="Kelch_1"/>
    <property type="match status" value="1"/>
</dbReference>
<proteinExistence type="predicted"/>
<dbReference type="InterPro" id="IPR011705">
    <property type="entry name" value="BACK"/>
</dbReference>
<feature type="domain" description="BTB" evidence="3">
    <location>
        <begin position="4"/>
        <end position="71"/>
    </location>
</feature>